<accession>A0A811GGM9</accession>
<comment type="caution">
    <text evidence="1">The sequence shown here is derived from an EMBL/GenBank/DDBJ whole genome shotgun (WGS) entry which is preliminary data.</text>
</comment>
<evidence type="ECO:0000313" key="2">
    <source>
        <dbReference type="Proteomes" id="UP000489961"/>
    </source>
</evidence>
<reference evidence="1 2" key="1">
    <citation type="submission" date="2020-02" db="EMBL/GenBank/DDBJ databases">
        <authorList>
            <person name="Chaudhuri R."/>
        </authorList>
    </citation>
    <scope>NUCLEOTIDE SEQUENCE [LARGE SCALE GENOMIC DNA]</scope>
    <source>
        <strain evidence="1">SFB21</strain>
    </source>
</reference>
<dbReference type="Proteomes" id="UP000489961">
    <property type="component" value="Unassembled WGS sequence"/>
</dbReference>
<name>A0A811GGM9_9GAMM</name>
<dbReference type="EMBL" id="CADDTS010000048">
    <property type="protein sequence ID" value="CAB1221415.1"/>
    <property type="molecule type" value="Genomic_DNA"/>
</dbReference>
<protein>
    <submittedName>
        <fullName evidence="1">Uncharacterized protein</fullName>
    </submittedName>
</protein>
<organism evidence="1 2">
    <name type="scientific">Acinetobacter bouvetii</name>
    <dbReference type="NCBI Taxonomy" id="202951"/>
    <lineage>
        <taxon>Bacteria</taxon>
        <taxon>Pseudomonadati</taxon>
        <taxon>Pseudomonadota</taxon>
        <taxon>Gammaproteobacteria</taxon>
        <taxon>Moraxellales</taxon>
        <taxon>Moraxellaceae</taxon>
        <taxon>Acinetobacter</taxon>
    </lineage>
</organism>
<sequence>MFNSLRKLFCIHVYEYNWDQKQGYIHECRKCGKND</sequence>
<evidence type="ECO:0000313" key="1">
    <source>
        <dbReference type="EMBL" id="CAB1221415.1"/>
    </source>
</evidence>
<gene>
    <name evidence="1" type="ORF">SFB21_2780</name>
</gene>
<proteinExistence type="predicted"/>
<dbReference type="AlphaFoldDB" id="A0A811GGM9"/>